<reference evidence="1 2" key="1">
    <citation type="submission" date="2023-07" db="EMBL/GenBank/DDBJ databases">
        <title>Genomic Encyclopedia of Type Strains, Phase IV (KMG-IV): sequencing the most valuable type-strain genomes for metagenomic binning, comparative biology and taxonomic classification.</title>
        <authorList>
            <person name="Goeker M."/>
        </authorList>
    </citation>
    <scope>NUCLEOTIDE SEQUENCE [LARGE SCALE GENOMIC DNA]</scope>
    <source>
        <strain evidence="1 2">DSM 16784</strain>
    </source>
</reference>
<dbReference type="Proteomes" id="UP001230220">
    <property type="component" value="Unassembled WGS sequence"/>
</dbReference>
<dbReference type="InterPro" id="IPR036699">
    <property type="entry name" value="YehR-like_sf"/>
</dbReference>
<dbReference type="SUPFAM" id="SSF160704">
    <property type="entry name" value="YehR-like"/>
    <property type="match status" value="1"/>
</dbReference>
<evidence type="ECO:0008006" key="3">
    <source>
        <dbReference type="Google" id="ProtNLM"/>
    </source>
</evidence>
<dbReference type="PROSITE" id="PS51257">
    <property type="entry name" value="PROKAR_LIPOPROTEIN"/>
    <property type="match status" value="1"/>
</dbReference>
<dbReference type="Gene3D" id="3.30.1830.10">
    <property type="entry name" value="YehR-like"/>
    <property type="match status" value="1"/>
</dbReference>
<gene>
    <name evidence="1" type="ORF">J2S15_002525</name>
</gene>
<evidence type="ECO:0000313" key="1">
    <source>
        <dbReference type="EMBL" id="MDQ0361775.1"/>
    </source>
</evidence>
<keyword evidence="2" id="KW-1185">Reference proteome</keyword>
<evidence type="ECO:0000313" key="2">
    <source>
        <dbReference type="Proteomes" id="UP001230220"/>
    </source>
</evidence>
<name>A0ABU0E5J1_9FIRM</name>
<accession>A0ABU0E5J1</accession>
<dbReference type="EMBL" id="JAUSUR010000004">
    <property type="protein sequence ID" value="MDQ0361775.1"/>
    <property type="molecule type" value="Genomic_DNA"/>
</dbReference>
<organism evidence="1 2">
    <name type="scientific">Breznakia pachnodae</name>
    <dbReference type="NCBI Taxonomy" id="265178"/>
    <lineage>
        <taxon>Bacteria</taxon>
        <taxon>Bacillati</taxon>
        <taxon>Bacillota</taxon>
        <taxon>Erysipelotrichia</taxon>
        <taxon>Erysipelotrichales</taxon>
        <taxon>Erysipelotrichaceae</taxon>
        <taxon>Breznakia</taxon>
    </lineage>
</organism>
<comment type="caution">
    <text evidence="1">The sequence shown here is derived from an EMBL/GenBank/DDBJ whole genome shotgun (WGS) entry which is preliminary data.</text>
</comment>
<proteinExistence type="predicted"/>
<sequence length="169" mass="19853">MRKLLGIIFMFCMLVGCDKSGEIVCFPDDSYKDEDLPVRLVRTFEYDGDRINTYTHTVMYYFDENSTNIYMSIYSRDEYVDVLKHYQEDQKEECEKLEGCEATIEYPQTGEFVIIMETTIDLETIDLRGYLDVLAYFEDDKYLDKGNQEDGFKLSTYIKNLESGGYTCN</sequence>
<protein>
    <recommendedName>
        <fullName evidence="3">Lipoprotein</fullName>
    </recommendedName>
</protein>
<dbReference type="RefSeq" id="WP_307408799.1">
    <property type="nucleotide sequence ID" value="NZ_JAUSUR010000004.1"/>
</dbReference>